<dbReference type="InterPro" id="IPR012301">
    <property type="entry name" value="Malic_N_dom"/>
</dbReference>
<dbReference type="GO" id="GO:0046872">
    <property type="term" value="F:metal ion binding"/>
    <property type="evidence" value="ECO:0007669"/>
    <property type="project" value="UniProtKB-KW"/>
</dbReference>
<dbReference type="SMART" id="SM00919">
    <property type="entry name" value="Malic_M"/>
    <property type="match status" value="1"/>
</dbReference>
<gene>
    <name evidence="8" type="ORF">UFOPK3139_00514</name>
    <name evidence="9" type="ORF">UFOPK3967_02704</name>
</gene>
<dbReference type="GO" id="GO:0016616">
    <property type="term" value="F:oxidoreductase activity, acting on the CH-OH group of donors, NAD or NADP as acceptor"/>
    <property type="evidence" value="ECO:0007669"/>
    <property type="project" value="InterPro"/>
</dbReference>
<dbReference type="InterPro" id="IPR037062">
    <property type="entry name" value="Malic_N_dom_sf"/>
</dbReference>
<dbReference type="AlphaFoldDB" id="A0A6J6ZEL7"/>
<dbReference type="InterPro" id="IPR046346">
    <property type="entry name" value="Aminoacid_DH-like_N_sf"/>
</dbReference>
<dbReference type="SUPFAM" id="SSF55021">
    <property type="entry name" value="ACT-like"/>
    <property type="match status" value="1"/>
</dbReference>
<protein>
    <submittedName>
        <fullName evidence="8">Unannotated protein</fullName>
    </submittedName>
</protein>
<dbReference type="SUPFAM" id="SSF53223">
    <property type="entry name" value="Aminoacid dehydrogenase-like, N-terminal domain"/>
    <property type="match status" value="1"/>
</dbReference>
<evidence type="ECO:0000256" key="3">
    <source>
        <dbReference type="ARBA" id="ARBA00022723"/>
    </source>
</evidence>
<evidence type="ECO:0000313" key="8">
    <source>
        <dbReference type="EMBL" id="CAB4818096.1"/>
    </source>
</evidence>
<dbReference type="Gene3D" id="3.40.50.720">
    <property type="entry name" value="NAD(P)-binding Rossmann-like Domain"/>
    <property type="match status" value="1"/>
</dbReference>
<dbReference type="PANTHER" id="PTHR43237:SF4">
    <property type="entry name" value="NADP-DEPENDENT MALIC ENZYME"/>
    <property type="match status" value="1"/>
</dbReference>
<dbReference type="Pfam" id="PF03949">
    <property type="entry name" value="Malic_M"/>
    <property type="match status" value="1"/>
</dbReference>
<dbReference type="SMART" id="SM01274">
    <property type="entry name" value="malic"/>
    <property type="match status" value="1"/>
</dbReference>
<evidence type="ECO:0000256" key="2">
    <source>
        <dbReference type="ARBA" id="ARBA00001946"/>
    </source>
</evidence>
<dbReference type="InterPro" id="IPR051674">
    <property type="entry name" value="Malate_Decarboxylase"/>
</dbReference>
<organism evidence="8">
    <name type="scientific">freshwater metagenome</name>
    <dbReference type="NCBI Taxonomy" id="449393"/>
    <lineage>
        <taxon>unclassified sequences</taxon>
        <taxon>metagenomes</taxon>
        <taxon>ecological metagenomes</taxon>
    </lineage>
</organism>
<feature type="domain" description="Malic enzyme N-terminal" evidence="7">
    <location>
        <begin position="121"/>
        <end position="254"/>
    </location>
</feature>
<feature type="domain" description="Malic enzyme NAD-binding" evidence="6">
    <location>
        <begin position="266"/>
        <end position="488"/>
    </location>
</feature>
<dbReference type="InterPro" id="IPR012302">
    <property type="entry name" value="Malic_NAD-bd"/>
</dbReference>
<evidence type="ECO:0000256" key="5">
    <source>
        <dbReference type="ARBA" id="ARBA00029440"/>
    </source>
</evidence>
<keyword evidence="4" id="KW-0560">Oxidoreductase</keyword>
<comment type="pathway">
    <text evidence="5">Amino-acid biosynthesis.</text>
</comment>
<dbReference type="InterPro" id="IPR045865">
    <property type="entry name" value="ACT-like_dom_sf"/>
</dbReference>
<dbReference type="EMBL" id="CAFABA010000013">
    <property type="protein sequence ID" value="CAB4818096.1"/>
    <property type="molecule type" value="Genomic_DNA"/>
</dbReference>
<sequence>MAYEGADPRLRRTSRAIARRLRQAGTFGAMATPTAAFSVNLSVQLDNTPGTLGRLAAEIGQVGGNIAAVSGFEAKGPVVLEDVVVHCRDEAHAQKVIDVAKAVPGVVVLEAYDRTFRMHEGGKIEVLPLAPTRDRDDLSMAYTPGVARVCMAIHERPELSFEYTIRKNTVAIVSDGTAVLGLGDIGPLGAMPVMEGKALLFKEFGGVDAFPICLDTKDPDEIIQTVVRLAPTFGGINLEDIAAPNCFYIEEQLKKLLDIPIFHDDQHGTAVVALAALENALKIVGKKMSEIRVVIAGIGAAGMACGKIFMSAGVTNIVGTDRQGAIFEGRDNLNFAKEWFARNTNPERLSGSLSDVMPGADVFIGVSGPNIITASDVRRMAKDPIVFAMANPDPEIRPEDCDGLAAVMATGRSDYPNQINNVLAFPGIFRGALDVGATDITEGMKVAAATAIAAAVTDDLLSPGYVIPSVFDRDVPFAVARAVSRAALDEGVTRAQRAAR</sequence>
<dbReference type="FunFam" id="3.40.50.720:FF:000095">
    <property type="entry name" value="NADP-dependent malic enzyme"/>
    <property type="match status" value="1"/>
</dbReference>
<dbReference type="InterPro" id="IPR036291">
    <property type="entry name" value="NAD(P)-bd_dom_sf"/>
</dbReference>
<dbReference type="SUPFAM" id="SSF51735">
    <property type="entry name" value="NAD(P)-binding Rossmann-fold domains"/>
    <property type="match status" value="1"/>
</dbReference>
<dbReference type="GO" id="GO:0051287">
    <property type="term" value="F:NAD binding"/>
    <property type="evidence" value="ECO:0007669"/>
    <property type="project" value="InterPro"/>
</dbReference>
<accession>A0A6J6ZEL7</accession>
<proteinExistence type="predicted"/>
<evidence type="ECO:0000313" key="9">
    <source>
        <dbReference type="EMBL" id="CAB5020047.1"/>
    </source>
</evidence>
<keyword evidence="3" id="KW-0479">Metal-binding</keyword>
<evidence type="ECO:0000259" key="7">
    <source>
        <dbReference type="SMART" id="SM01274"/>
    </source>
</evidence>
<dbReference type="PANTHER" id="PTHR43237">
    <property type="entry name" value="NADP-DEPENDENT MALIC ENZYME"/>
    <property type="match status" value="1"/>
</dbReference>
<dbReference type="GO" id="GO:0004470">
    <property type="term" value="F:malic enzyme activity"/>
    <property type="evidence" value="ECO:0007669"/>
    <property type="project" value="InterPro"/>
</dbReference>
<name>A0A6J6ZEL7_9ZZZZ</name>
<evidence type="ECO:0000259" key="6">
    <source>
        <dbReference type="SMART" id="SM00919"/>
    </source>
</evidence>
<dbReference type="EMBL" id="CAFBOS010000228">
    <property type="protein sequence ID" value="CAB5020047.1"/>
    <property type="molecule type" value="Genomic_DNA"/>
</dbReference>
<comment type="cofactor">
    <cofactor evidence="2">
        <name>Mg(2+)</name>
        <dbReference type="ChEBI" id="CHEBI:18420"/>
    </cofactor>
</comment>
<dbReference type="InterPro" id="IPR045213">
    <property type="entry name" value="Malic_NAD-bd_bact_type"/>
</dbReference>
<reference evidence="8" key="1">
    <citation type="submission" date="2020-05" db="EMBL/GenBank/DDBJ databases">
        <authorList>
            <person name="Chiriac C."/>
            <person name="Salcher M."/>
            <person name="Ghai R."/>
            <person name="Kavagutti S V."/>
        </authorList>
    </citation>
    <scope>NUCLEOTIDE SEQUENCE</scope>
</reference>
<dbReference type="Gene3D" id="3.40.50.10380">
    <property type="entry name" value="Malic enzyme, N-terminal domain"/>
    <property type="match status" value="1"/>
</dbReference>
<dbReference type="FunFam" id="3.40.50.10380:FF:000003">
    <property type="entry name" value="NADP-dependent malic enzyme"/>
    <property type="match status" value="1"/>
</dbReference>
<evidence type="ECO:0000256" key="1">
    <source>
        <dbReference type="ARBA" id="ARBA00001936"/>
    </source>
</evidence>
<dbReference type="Pfam" id="PF00390">
    <property type="entry name" value="malic"/>
    <property type="match status" value="1"/>
</dbReference>
<evidence type="ECO:0000256" key="4">
    <source>
        <dbReference type="ARBA" id="ARBA00023002"/>
    </source>
</evidence>
<comment type="cofactor">
    <cofactor evidence="1">
        <name>Mn(2+)</name>
        <dbReference type="ChEBI" id="CHEBI:29035"/>
    </cofactor>
</comment>
<dbReference type="CDD" id="cd05311">
    <property type="entry name" value="NAD_bind_2_malic_enz"/>
    <property type="match status" value="1"/>
</dbReference>